<dbReference type="NCBIfam" id="NF033859">
    <property type="entry name" value="SMEK_N"/>
    <property type="match status" value="1"/>
</dbReference>
<dbReference type="Proteomes" id="UP000095447">
    <property type="component" value="Unassembled WGS sequence"/>
</dbReference>
<dbReference type="InterPro" id="IPR047740">
    <property type="entry name" value="SMEK_dom"/>
</dbReference>
<proteinExistence type="predicted"/>
<evidence type="ECO:0000313" key="3">
    <source>
        <dbReference type="Proteomes" id="UP000095447"/>
    </source>
</evidence>
<accession>A0A173YV42</accession>
<evidence type="ECO:0000259" key="1">
    <source>
        <dbReference type="Pfam" id="PF21941"/>
    </source>
</evidence>
<dbReference type="SUPFAM" id="SSF52540">
    <property type="entry name" value="P-loop containing nucleoside triphosphate hydrolases"/>
    <property type="match status" value="1"/>
</dbReference>
<evidence type="ECO:0000313" key="2">
    <source>
        <dbReference type="EMBL" id="CUN67136.1"/>
    </source>
</evidence>
<name>A0A173YV42_9FIRM</name>
<reference evidence="2 3" key="1">
    <citation type="submission" date="2015-09" db="EMBL/GenBank/DDBJ databases">
        <authorList>
            <consortium name="Pathogen Informatics"/>
        </authorList>
    </citation>
    <scope>NUCLEOTIDE SEQUENCE [LARGE SCALE GENOMIC DNA]</scope>
    <source>
        <strain evidence="2 3">2789STDY5608838</strain>
    </source>
</reference>
<dbReference type="RefSeq" id="WP_055052864.1">
    <property type="nucleotide sequence ID" value="NZ_CYZA01000004.1"/>
</dbReference>
<gene>
    <name evidence="2" type="ORF">ERS852395_00984</name>
</gene>
<dbReference type="Gene3D" id="3.40.50.300">
    <property type="entry name" value="P-loop containing nucleotide triphosphate hydrolases"/>
    <property type="match status" value="1"/>
</dbReference>
<sequence length="1261" mass="146143">MTRTHADKDSLASILAYINTYLKYNGKQGLLDENKALEDVMCEVLNRIYGWKLENLNHVEKNFPGIDLGDWERGIGVQVTVEKTSSKINNTIAKIVKNEVYNKFPHLKILILGDKQASYSIRNDEKIVFDDEKDIIDFVDLLDVSSRMDFQGRHKLVVFLKQELGWEAENTQLRILTYEKVQKYQEEQHKENSYITILGLHKKLPIQDAWIKLNILTEEELKRKQTETQWDFLNQYDEYSGRRSGKTYDAETLVIEPGNKVVLAGPGMGKSTLCKKLFLQAGAMNKFAIKVRLWDVAGYMREGVAFEIALCKAMCQSLAVEFTKAELAHFFSIIILDGLDECGDYRRTVAKSIAAWGYGHPYQMIIVTSRPIGYDLTELADYNHYQILPMDEWQMESSSQKLMELVQQDCEKQYQWFRKRLQNYELHKLACRSPLVLGFMVQLSLQKKDFGNSKISLYQEIVNEWLQGSSRDNEKIISEVELLYGIEAIAFYMMSHVSDEAREVYTKNNIITYVGERFTEEMEYPLLKAKKIAEQCLEFWLERGILDKGFYKGQECFLFLHLNVGEYLAACYLTKMSLKMKKEWVHNHYRENIWQETLRMAIACDYQGIFVEELIVIESKCQLPEGAVFLAAQGISESNRKNVPQELYDKMFEYCFGDNKYLSQKTAMTINCLKGAKINWHIRELESYASSEDIWKKMIAYHVILIALSDENDKLQIWARKYVIDYRKVFERNSFRPRVNDLPMAVGFLQTQGNDKELTEAIKKISFEDISVYEIEIIGKYMEAIGEGEWFNKRYEGLMAGAREFQHALVSKELGQSEERLIALLIAIFGVETSEKVEICREYSKIIAVLNYMESGIADIRWLGRDLQRKHSQEFVKLICITVDLDLEQLKKELYSLSHFGDKNSSFVSYDHTVHLHLKGEWSRCRGEVSAELLEEALSSHSGILGVCACYMAYYNIDKPDIVELLVKLFRASAEDRIVKRVGIVLKAGGYKELEVDAEERLIDDSILSFPCLFDYLSKIPDIENGHADRWLSCIEHGLAGNRYLVISALKYVLSLRKESISENIRTQLESMIKGSYNKWKKKKIRCLHCKEEVFIKPNGFCPKCSVGTELPTKYFIEALVSFSSFTMEEYIHLCSHPMSDVSAIAKRELQKIWIAAPNKLEYVIDNFEKLEYDGCIFELILQLPSQITCPYGMALKRLGMEISEEMQLIWLGNLRSLEWISAECMKTMVCESLSDESDAIRNKAMKCWLGEKDFWWENFA</sequence>
<protein>
    <submittedName>
        <fullName evidence="2">Predicted NTPase (NACHT family)</fullName>
    </submittedName>
</protein>
<feature type="domain" description="SMEK" evidence="1">
    <location>
        <begin position="12"/>
        <end position="143"/>
    </location>
</feature>
<dbReference type="EMBL" id="CYZA01000004">
    <property type="protein sequence ID" value="CUN67136.1"/>
    <property type="molecule type" value="Genomic_DNA"/>
</dbReference>
<dbReference type="AlphaFoldDB" id="A0A173YV42"/>
<organism evidence="2 3">
    <name type="scientific">Blautia obeum</name>
    <dbReference type="NCBI Taxonomy" id="40520"/>
    <lineage>
        <taxon>Bacteria</taxon>
        <taxon>Bacillati</taxon>
        <taxon>Bacillota</taxon>
        <taxon>Clostridia</taxon>
        <taxon>Lachnospirales</taxon>
        <taxon>Lachnospiraceae</taxon>
        <taxon>Blautia</taxon>
    </lineage>
</organism>
<dbReference type="InterPro" id="IPR027417">
    <property type="entry name" value="P-loop_NTPase"/>
</dbReference>
<dbReference type="Pfam" id="PF21941">
    <property type="entry name" value="SMEK_N"/>
    <property type="match status" value="1"/>
</dbReference>